<dbReference type="Gene3D" id="1.10.287.660">
    <property type="entry name" value="Helix hairpin bin"/>
    <property type="match status" value="1"/>
</dbReference>
<keyword evidence="10" id="KW-0175">Coiled coil</keyword>
<feature type="coiled-coil region" evidence="10">
    <location>
        <begin position="38"/>
        <end position="84"/>
    </location>
</feature>
<evidence type="ECO:0000256" key="6">
    <source>
        <dbReference type="ARBA" id="ARBA00022989"/>
    </source>
</evidence>
<evidence type="ECO:0000313" key="13">
    <source>
        <dbReference type="Proteomes" id="UP001445076"/>
    </source>
</evidence>
<dbReference type="Proteomes" id="UP001445076">
    <property type="component" value="Unassembled WGS sequence"/>
</dbReference>
<protein>
    <recommendedName>
        <fullName evidence="3">Guided entry of tail-anchored proteins factor 1</fullName>
    </recommendedName>
    <alternativeName>
        <fullName evidence="8">Tail-anchored protein insertion receptor WRB</fullName>
    </alternativeName>
    <alternativeName>
        <fullName evidence="9">Tryptophan-rich basic protein</fullName>
    </alternativeName>
</protein>
<dbReference type="InterPro" id="IPR029012">
    <property type="entry name" value="Helix_hairpin_bin_sf"/>
</dbReference>
<proteinExistence type="inferred from homology"/>
<reference evidence="12 13" key="1">
    <citation type="journal article" date="2024" name="BMC Genomics">
        <title>Genome assembly of redclaw crayfish (Cherax quadricarinatus) provides insights into its immune adaptation and hypoxia tolerance.</title>
        <authorList>
            <person name="Liu Z."/>
            <person name="Zheng J."/>
            <person name="Li H."/>
            <person name="Fang K."/>
            <person name="Wang S."/>
            <person name="He J."/>
            <person name="Zhou D."/>
            <person name="Weng S."/>
            <person name="Chi M."/>
            <person name="Gu Z."/>
            <person name="He J."/>
            <person name="Li F."/>
            <person name="Wang M."/>
        </authorList>
    </citation>
    <scope>NUCLEOTIDE SEQUENCE [LARGE SCALE GENOMIC DNA]</scope>
    <source>
        <strain evidence="12">ZL_2023a</strain>
    </source>
</reference>
<dbReference type="GO" id="GO:0043495">
    <property type="term" value="F:protein-membrane adaptor activity"/>
    <property type="evidence" value="ECO:0007669"/>
    <property type="project" value="TreeGrafter"/>
</dbReference>
<dbReference type="Pfam" id="PF04420">
    <property type="entry name" value="CHD5"/>
    <property type="match status" value="1"/>
</dbReference>
<dbReference type="GO" id="GO:0071816">
    <property type="term" value="P:tail-anchored membrane protein insertion into ER membrane"/>
    <property type="evidence" value="ECO:0007669"/>
    <property type="project" value="InterPro"/>
</dbReference>
<dbReference type="PANTHER" id="PTHR42650:SF1">
    <property type="entry name" value="GUIDED ENTRY OF TAIL-ANCHORED PROTEINS FACTOR 1"/>
    <property type="match status" value="1"/>
</dbReference>
<dbReference type="GO" id="GO:0005789">
    <property type="term" value="C:endoplasmic reticulum membrane"/>
    <property type="evidence" value="ECO:0007669"/>
    <property type="project" value="UniProtKB-SubCell"/>
</dbReference>
<evidence type="ECO:0000256" key="3">
    <source>
        <dbReference type="ARBA" id="ARBA00017951"/>
    </source>
</evidence>
<comment type="similarity">
    <text evidence="2">Belongs to the WRB/GET1 family.</text>
</comment>
<feature type="transmembrane region" description="Helical" evidence="11">
    <location>
        <begin position="6"/>
        <end position="24"/>
    </location>
</feature>
<evidence type="ECO:0000256" key="9">
    <source>
        <dbReference type="ARBA" id="ARBA00033006"/>
    </source>
</evidence>
<dbReference type="EMBL" id="JARKIK010000024">
    <property type="protein sequence ID" value="KAK8743818.1"/>
    <property type="molecule type" value="Genomic_DNA"/>
</dbReference>
<evidence type="ECO:0000256" key="8">
    <source>
        <dbReference type="ARBA" id="ARBA00032437"/>
    </source>
</evidence>
<organism evidence="12 13">
    <name type="scientific">Cherax quadricarinatus</name>
    <name type="common">Australian red claw crayfish</name>
    <dbReference type="NCBI Taxonomy" id="27406"/>
    <lineage>
        <taxon>Eukaryota</taxon>
        <taxon>Metazoa</taxon>
        <taxon>Ecdysozoa</taxon>
        <taxon>Arthropoda</taxon>
        <taxon>Crustacea</taxon>
        <taxon>Multicrustacea</taxon>
        <taxon>Malacostraca</taxon>
        <taxon>Eumalacostraca</taxon>
        <taxon>Eucarida</taxon>
        <taxon>Decapoda</taxon>
        <taxon>Pleocyemata</taxon>
        <taxon>Astacidea</taxon>
        <taxon>Parastacoidea</taxon>
        <taxon>Parastacidae</taxon>
        <taxon>Cherax</taxon>
    </lineage>
</organism>
<keyword evidence="7 11" id="KW-0472">Membrane</keyword>
<keyword evidence="4 11" id="KW-0812">Transmembrane</keyword>
<gene>
    <name evidence="12" type="ORF">OTU49_001281</name>
</gene>
<comment type="caution">
    <text evidence="12">The sequence shown here is derived from an EMBL/GenBank/DDBJ whole genome shotgun (WGS) entry which is preliminary data.</text>
</comment>
<evidence type="ECO:0000256" key="11">
    <source>
        <dbReference type="SAM" id="Phobius"/>
    </source>
</evidence>
<keyword evidence="6 11" id="KW-1133">Transmembrane helix</keyword>
<comment type="subcellular location">
    <subcellularLocation>
        <location evidence="1">Endoplasmic reticulum membrane</location>
        <topology evidence="1">Multi-pass membrane protein</topology>
    </subcellularLocation>
</comment>
<evidence type="ECO:0000256" key="10">
    <source>
        <dbReference type="SAM" id="Coils"/>
    </source>
</evidence>
<evidence type="ECO:0000256" key="7">
    <source>
        <dbReference type="ARBA" id="ARBA00023136"/>
    </source>
</evidence>
<keyword evidence="5" id="KW-0256">Endoplasmic reticulum</keyword>
<feature type="transmembrane region" description="Helical" evidence="11">
    <location>
        <begin position="94"/>
        <end position="113"/>
    </location>
</feature>
<keyword evidence="13" id="KW-1185">Reference proteome</keyword>
<feature type="transmembrane region" description="Helical" evidence="11">
    <location>
        <begin position="133"/>
        <end position="154"/>
    </location>
</feature>
<dbReference type="PANTHER" id="PTHR42650">
    <property type="entry name" value="TAIL-ANCHORED PROTEIN INSERTION RECEPTOR WRB"/>
    <property type="match status" value="1"/>
</dbReference>
<evidence type="ECO:0000313" key="12">
    <source>
        <dbReference type="EMBL" id="KAK8743818.1"/>
    </source>
</evidence>
<sequence>MEEMYLFLLTTGLGCAGVVLPTLVQHMLRAIGGEGSAERQMRQEVANLKQQLQNISMVDQFAIYARVQRKINALSQQYKEKVLERSVGEQRVRLVLAGLLRTVVGILCVWLIWEYQGDPVLSLSPDLVWPLGPLLSFPGCQLGQISVMVWLGVVRMVCSKMTSSMPTSVQRSGPQFVPPVFAQSATPVAPPLD</sequence>
<dbReference type="InterPro" id="IPR028945">
    <property type="entry name" value="Get1"/>
</dbReference>
<dbReference type="AlphaFoldDB" id="A0AAW0XH05"/>
<accession>A0AAW0XH05</accession>
<name>A0AAW0XH05_CHEQU</name>
<evidence type="ECO:0000256" key="2">
    <source>
        <dbReference type="ARBA" id="ARBA00010799"/>
    </source>
</evidence>
<evidence type="ECO:0000256" key="5">
    <source>
        <dbReference type="ARBA" id="ARBA00022824"/>
    </source>
</evidence>
<dbReference type="GO" id="GO:0043529">
    <property type="term" value="C:GET complex"/>
    <property type="evidence" value="ECO:0007669"/>
    <property type="project" value="TreeGrafter"/>
</dbReference>
<evidence type="ECO:0000256" key="1">
    <source>
        <dbReference type="ARBA" id="ARBA00004477"/>
    </source>
</evidence>
<evidence type="ECO:0000256" key="4">
    <source>
        <dbReference type="ARBA" id="ARBA00022692"/>
    </source>
</evidence>